<evidence type="ECO:0000256" key="6">
    <source>
        <dbReference type="SAM" id="MobiDB-lite"/>
    </source>
</evidence>
<evidence type="ECO:0000256" key="7">
    <source>
        <dbReference type="SAM" id="SignalP"/>
    </source>
</evidence>
<protein>
    <submittedName>
        <fullName evidence="8">Extracellular solute-binding protein</fullName>
    </submittedName>
</protein>
<feature type="chain" id="PRO_5045801517" evidence="7">
    <location>
        <begin position="21"/>
        <end position="464"/>
    </location>
</feature>
<organism evidence="8 9">
    <name type="scientific">Paenibacillus brevis</name>
    <dbReference type="NCBI Taxonomy" id="2841508"/>
    <lineage>
        <taxon>Bacteria</taxon>
        <taxon>Bacillati</taxon>
        <taxon>Bacillota</taxon>
        <taxon>Bacilli</taxon>
        <taxon>Bacillales</taxon>
        <taxon>Paenibacillaceae</taxon>
        <taxon>Paenibacillus</taxon>
    </lineage>
</organism>
<evidence type="ECO:0000256" key="1">
    <source>
        <dbReference type="ARBA" id="ARBA00022475"/>
    </source>
</evidence>
<dbReference type="SUPFAM" id="SSF53850">
    <property type="entry name" value="Periplasmic binding protein-like II"/>
    <property type="match status" value="1"/>
</dbReference>
<name>A0ABS6FRL9_9BACL</name>
<keyword evidence="4" id="KW-0564">Palmitate</keyword>
<dbReference type="Proteomes" id="UP000743001">
    <property type="component" value="Unassembled WGS sequence"/>
</dbReference>
<proteinExistence type="predicted"/>
<accession>A0ABS6FRL9</accession>
<dbReference type="PROSITE" id="PS51257">
    <property type="entry name" value="PROKAR_LIPOPROTEIN"/>
    <property type="match status" value="1"/>
</dbReference>
<dbReference type="InterPro" id="IPR006059">
    <property type="entry name" value="SBP"/>
</dbReference>
<feature type="region of interest" description="Disordered" evidence="6">
    <location>
        <begin position="25"/>
        <end position="50"/>
    </location>
</feature>
<comment type="caution">
    <text evidence="8">The sequence shown here is derived from an EMBL/GenBank/DDBJ whole genome shotgun (WGS) entry which is preliminary data.</text>
</comment>
<keyword evidence="5" id="KW-0449">Lipoprotein</keyword>
<feature type="compositionally biased region" description="Polar residues" evidence="6">
    <location>
        <begin position="41"/>
        <end position="50"/>
    </location>
</feature>
<dbReference type="InterPro" id="IPR050490">
    <property type="entry name" value="Bact_solute-bd_prot1"/>
</dbReference>
<evidence type="ECO:0000256" key="2">
    <source>
        <dbReference type="ARBA" id="ARBA00022729"/>
    </source>
</evidence>
<evidence type="ECO:0000313" key="8">
    <source>
        <dbReference type="EMBL" id="MBU5672848.1"/>
    </source>
</evidence>
<gene>
    <name evidence="8" type="ORF">KQJ23_13510</name>
</gene>
<evidence type="ECO:0000256" key="4">
    <source>
        <dbReference type="ARBA" id="ARBA00023139"/>
    </source>
</evidence>
<dbReference type="Pfam" id="PF13416">
    <property type="entry name" value="SBP_bac_8"/>
    <property type="match status" value="1"/>
</dbReference>
<evidence type="ECO:0000256" key="5">
    <source>
        <dbReference type="ARBA" id="ARBA00023288"/>
    </source>
</evidence>
<dbReference type="PANTHER" id="PTHR43649">
    <property type="entry name" value="ARABINOSE-BINDING PROTEIN-RELATED"/>
    <property type="match status" value="1"/>
</dbReference>
<dbReference type="Gene3D" id="3.40.190.10">
    <property type="entry name" value="Periplasmic binding protein-like II"/>
    <property type="match status" value="1"/>
</dbReference>
<reference evidence="8 9" key="1">
    <citation type="submission" date="2021-06" db="EMBL/GenBank/DDBJ databases">
        <authorList>
            <person name="Sun Q."/>
            <person name="Li D."/>
        </authorList>
    </citation>
    <scope>NUCLEOTIDE SEQUENCE [LARGE SCALE GENOMIC DNA]</scope>
    <source>
        <strain evidence="8 9">MSJ-6</strain>
    </source>
</reference>
<dbReference type="PANTHER" id="PTHR43649:SF33">
    <property type="entry name" value="POLYGALACTURONAN_RHAMNOGALACTURONAN-BINDING PROTEIN YTCQ"/>
    <property type="match status" value="1"/>
</dbReference>
<keyword evidence="9" id="KW-1185">Reference proteome</keyword>
<evidence type="ECO:0000256" key="3">
    <source>
        <dbReference type="ARBA" id="ARBA00023136"/>
    </source>
</evidence>
<evidence type="ECO:0000313" key="9">
    <source>
        <dbReference type="Proteomes" id="UP000743001"/>
    </source>
</evidence>
<keyword evidence="3" id="KW-0472">Membrane</keyword>
<sequence length="464" mass="50987">MRKSVWLVMLSIVLLLSACAKSGGVSPASSSKGAPIGASQGVPTNDSQSLTVDGKKTVVVSVLRKNRFMESAVRSFEEKHKDIQIEIKEYKASTGTESDGTGEMLSEADVEKYVQSVTTQAISGKGADLILMNNLPQDKFVDKKLLVDLNDLIAKDSSFDQNAVYANILKASQDGDGLYVMPLSISLETVQGNTSLLKQANISVDKNKPWSWSEFKDVANKLQQQGGYEGYYNMAMSPLLYDYIEENYEELVGQGKPNFDSEMFLSMMKEVKSIYDEGLLSEGFTSDPNKAIFKMVGIMNPMVALTMSSDFDYYQKPSAGGKKVGVPFKTMDSFGINSKSDVQAEAWEFIKFLLSDETQASPDLFGLPVNKVALDKKLNEVLQVIESGTIELPIPKEQLPSSETLKSRIAEVQKLVAEAGALRSGDMKVLTIALEEFESFKSGQKSAEEVSKLIQNRVTTYLNE</sequence>
<keyword evidence="2 7" id="KW-0732">Signal</keyword>
<keyword evidence="1" id="KW-1003">Cell membrane</keyword>
<feature type="signal peptide" evidence="7">
    <location>
        <begin position="1"/>
        <end position="20"/>
    </location>
</feature>
<dbReference type="EMBL" id="JAHLQJ010000011">
    <property type="protein sequence ID" value="MBU5672848.1"/>
    <property type="molecule type" value="Genomic_DNA"/>
</dbReference>